<evidence type="ECO:0000256" key="1">
    <source>
        <dbReference type="SAM" id="MobiDB-lite"/>
    </source>
</evidence>
<feature type="compositionally biased region" description="Low complexity" evidence="1">
    <location>
        <begin position="184"/>
        <end position="196"/>
    </location>
</feature>
<feature type="compositionally biased region" description="Polar residues" evidence="1">
    <location>
        <begin position="223"/>
        <end position="239"/>
    </location>
</feature>
<name>A0A9P6FDP9_9FUNG</name>
<evidence type="ECO:0000313" key="3">
    <source>
        <dbReference type="Proteomes" id="UP000723463"/>
    </source>
</evidence>
<comment type="caution">
    <text evidence="2">The sequence shown here is derived from an EMBL/GenBank/DDBJ whole genome shotgun (WGS) entry which is preliminary data.</text>
</comment>
<keyword evidence="3" id="KW-1185">Reference proteome</keyword>
<accession>A0A9P6FDP9</accession>
<dbReference type="AlphaFoldDB" id="A0A9P6FDP9"/>
<proteinExistence type="predicted"/>
<evidence type="ECO:0000313" key="2">
    <source>
        <dbReference type="EMBL" id="KAF9548450.1"/>
    </source>
</evidence>
<feature type="region of interest" description="Disordered" evidence="1">
    <location>
        <begin position="183"/>
        <end position="239"/>
    </location>
</feature>
<sequence>MAAAESASFQDVVKSRDIDGTWKMAQRSFAATAPADTHGHRHISGTLPGQEGCTTQEILTWRVDGKPFIRVTTTSETLFDSFGIWEIQSLAFIAGNNEHALKQEWNPNYFKFRAYKDGTWHLPLDLCIATQMHPPKTSSSVAAFSSLALSKTNGRDVPQLTVMVDSSNLKLCRSRWLQFARYPQQQQQSSNSNSISDDLDADVPDTMDDDFELLDIEDEAEETSQIQDNDNRPSSVPRE</sequence>
<organism evidence="2 3">
    <name type="scientific">Mortierella hygrophila</name>
    <dbReference type="NCBI Taxonomy" id="979708"/>
    <lineage>
        <taxon>Eukaryota</taxon>
        <taxon>Fungi</taxon>
        <taxon>Fungi incertae sedis</taxon>
        <taxon>Mucoromycota</taxon>
        <taxon>Mortierellomycotina</taxon>
        <taxon>Mortierellomycetes</taxon>
        <taxon>Mortierellales</taxon>
        <taxon>Mortierellaceae</taxon>
        <taxon>Mortierella</taxon>
    </lineage>
</organism>
<gene>
    <name evidence="2" type="ORF">EC957_006666</name>
</gene>
<dbReference type="EMBL" id="JAAAXW010000030">
    <property type="protein sequence ID" value="KAF9548450.1"/>
    <property type="molecule type" value="Genomic_DNA"/>
</dbReference>
<dbReference type="Proteomes" id="UP000723463">
    <property type="component" value="Unassembled WGS sequence"/>
</dbReference>
<protein>
    <submittedName>
        <fullName evidence="2">Uncharacterized protein</fullName>
    </submittedName>
</protein>
<reference evidence="2" key="1">
    <citation type="journal article" date="2020" name="Fungal Divers.">
        <title>Resolving the Mortierellaceae phylogeny through synthesis of multi-gene phylogenetics and phylogenomics.</title>
        <authorList>
            <person name="Vandepol N."/>
            <person name="Liber J."/>
            <person name="Desiro A."/>
            <person name="Na H."/>
            <person name="Kennedy M."/>
            <person name="Barry K."/>
            <person name="Grigoriev I.V."/>
            <person name="Miller A.N."/>
            <person name="O'Donnell K."/>
            <person name="Stajich J.E."/>
            <person name="Bonito G."/>
        </authorList>
    </citation>
    <scope>NUCLEOTIDE SEQUENCE</scope>
    <source>
        <strain evidence="2">NRRL 2591</strain>
    </source>
</reference>
<feature type="compositionally biased region" description="Acidic residues" evidence="1">
    <location>
        <begin position="197"/>
        <end position="222"/>
    </location>
</feature>